<keyword evidence="2" id="KW-0548">Nucleotidyltransferase</keyword>
<evidence type="ECO:0000256" key="3">
    <source>
        <dbReference type="ARBA" id="ARBA00022723"/>
    </source>
</evidence>
<evidence type="ECO:0000256" key="6">
    <source>
        <dbReference type="ARBA" id="ARBA00023118"/>
    </source>
</evidence>
<keyword evidence="6" id="KW-0051">Antiviral defense</keyword>
<keyword evidence="4" id="KW-0460">Magnesium</keyword>
<evidence type="ECO:0000256" key="1">
    <source>
        <dbReference type="ARBA" id="ARBA00022679"/>
    </source>
</evidence>
<dbReference type="AlphaFoldDB" id="A0A0G0HAC7"/>
<dbReference type="EMBL" id="LBTF01000013">
    <property type="protein sequence ID" value="KKQ35495.1"/>
    <property type="molecule type" value="Genomic_DNA"/>
</dbReference>
<comment type="caution">
    <text evidence="9">The sequence shown here is derived from an EMBL/GenBank/DDBJ whole genome shotgun (WGS) entry which is preliminary data.</text>
</comment>
<evidence type="ECO:0000256" key="2">
    <source>
        <dbReference type="ARBA" id="ARBA00022695"/>
    </source>
</evidence>
<evidence type="ECO:0000256" key="5">
    <source>
        <dbReference type="ARBA" id="ARBA00022918"/>
    </source>
</evidence>
<accession>A0A0G0HAC7</accession>
<evidence type="ECO:0000313" key="9">
    <source>
        <dbReference type="EMBL" id="KKQ35495.1"/>
    </source>
</evidence>
<dbReference type="GO" id="GO:0003964">
    <property type="term" value="F:RNA-directed DNA polymerase activity"/>
    <property type="evidence" value="ECO:0007669"/>
    <property type="project" value="UniProtKB-KW"/>
</dbReference>
<dbReference type="InterPro" id="IPR043502">
    <property type="entry name" value="DNA/RNA_pol_sf"/>
</dbReference>
<dbReference type="Proteomes" id="UP000033876">
    <property type="component" value="Unassembled WGS sequence"/>
</dbReference>
<dbReference type="PROSITE" id="PS50878">
    <property type="entry name" value="RT_POL"/>
    <property type="match status" value="1"/>
</dbReference>
<protein>
    <submittedName>
        <fullName evidence="9">RNA-directed DNA polymerase (Reverse transcriptase)</fullName>
    </submittedName>
</protein>
<evidence type="ECO:0000259" key="8">
    <source>
        <dbReference type="PROSITE" id="PS50878"/>
    </source>
</evidence>
<dbReference type="SUPFAM" id="SSF56672">
    <property type="entry name" value="DNA/RNA polymerases"/>
    <property type="match status" value="1"/>
</dbReference>
<dbReference type="GO" id="GO:0051607">
    <property type="term" value="P:defense response to virus"/>
    <property type="evidence" value="ECO:0007669"/>
    <property type="project" value="UniProtKB-KW"/>
</dbReference>
<dbReference type="PRINTS" id="PR00866">
    <property type="entry name" value="RNADNAPOLMS"/>
</dbReference>
<dbReference type="InterPro" id="IPR000477">
    <property type="entry name" value="RT_dom"/>
</dbReference>
<dbReference type="Gene3D" id="3.30.70.270">
    <property type="match status" value="1"/>
</dbReference>
<organism evidence="9 10">
    <name type="scientific">Candidatus Nomurabacteria bacterium GW2011_GWB1_37_5</name>
    <dbReference type="NCBI Taxonomy" id="1618742"/>
    <lineage>
        <taxon>Bacteria</taxon>
        <taxon>Candidatus Nomuraibacteriota</taxon>
    </lineage>
</organism>
<dbReference type="GO" id="GO:0046872">
    <property type="term" value="F:metal ion binding"/>
    <property type="evidence" value="ECO:0007669"/>
    <property type="project" value="UniProtKB-KW"/>
</dbReference>
<dbReference type="InterPro" id="IPR043128">
    <property type="entry name" value="Rev_trsase/Diguanyl_cyclase"/>
</dbReference>
<evidence type="ECO:0000256" key="7">
    <source>
        <dbReference type="ARBA" id="ARBA00034120"/>
    </source>
</evidence>
<reference evidence="9 10" key="1">
    <citation type="journal article" date="2015" name="Nature">
        <title>rRNA introns, odd ribosomes, and small enigmatic genomes across a large radiation of phyla.</title>
        <authorList>
            <person name="Brown C.T."/>
            <person name="Hug L.A."/>
            <person name="Thomas B.C."/>
            <person name="Sharon I."/>
            <person name="Castelle C.J."/>
            <person name="Singh A."/>
            <person name="Wilkins M.J."/>
            <person name="Williams K.H."/>
            <person name="Banfield J.F."/>
        </authorList>
    </citation>
    <scope>NUCLEOTIDE SEQUENCE [LARGE SCALE GENOMIC DNA]</scope>
</reference>
<dbReference type="InterPro" id="IPR000123">
    <property type="entry name" value="Reverse_transcriptase_msDNA"/>
</dbReference>
<proteinExistence type="inferred from homology"/>
<feature type="domain" description="Reverse transcriptase" evidence="8">
    <location>
        <begin position="1"/>
        <end position="248"/>
    </location>
</feature>
<keyword evidence="1" id="KW-0808">Transferase</keyword>
<dbReference type="Pfam" id="PF00078">
    <property type="entry name" value="RVT_1"/>
    <property type="match status" value="1"/>
</dbReference>
<evidence type="ECO:0000313" key="10">
    <source>
        <dbReference type="Proteomes" id="UP000033876"/>
    </source>
</evidence>
<name>A0A0G0HAC7_9BACT</name>
<evidence type="ECO:0000256" key="4">
    <source>
        <dbReference type="ARBA" id="ARBA00022842"/>
    </source>
</evidence>
<sequence length="345" mass="40270">MIDKLTFGIDIENATFKIVVINDKNNLSGTKKRRVIHMPSPEMRIIHKRLIRWIRGQKRLVPISASGSRPGDSVFKSVFIHKKTRKHSYVSNGYTHIDTIGWFPRHFFCLDIKDAFPSVSVSKMTEALLFAGLDPNDYSYNKVISILERYCFTKEDGLIVGANASPDLFNIYAEYFLDRNLRRYCHEHSLVYTRYLDDLIFSSNKTIGKRKRKSIYKFIDESGLKVNEKKTKIYDLRKGCAVINGIGVNEKGRMFIPRQYLDTLRGYMNLYLKGKIELKFNWLRGKMNPLFQCQEQSDLLPNRTEGKVFDLFEEVKVRLKFPINTSLDHDDLDDLAYENTDDLNF</sequence>
<keyword evidence="5 9" id="KW-0695">RNA-directed DNA polymerase</keyword>
<gene>
    <name evidence="9" type="ORF">US50_C0013G0009</name>
</gene>
<comment type="similarity">
    <text evidence="7">Belongs to the bacterial reverse transcriptase family.</text>
</comment>
<dbReference type="GO" id="GO:0003723">
    <property type="term" value="F:RNA binding"/>
    <property type="evidence" value="ECO:0007669"/>
    <property type="project" value="InterPro"/>
</dbReference>
<keyword evidence="3" id="KW-0479">Metal-binding</keyword>